<evidence type="ECO:0000313" key="3">
    <source>
        <dbReference type="Proteomes" id="UP000320160"/>
    </source>
</evidence>
<dbReference type="PROSITE" id="PS51257">
    <property type="entry name" value="PROKAR_LIPOPROTEIN"/>
    <property type="match status" value="1"/>
</dbReference>
<protein>
    <submittedName>
        <fullName evidence="2">DUF3035 domain-containing protein</fullName>
    </submittedName>
</protein>
<feature type="signal peptide" evidence="1">
    <location>
        <begin position="1"/>
        <end position="26"/>
    </location>
</feature>
<dbReference type="OrthoDB" id="8478256at2"/>
<feature type="chain" id="PRO_5021780866" evidence="1">
    <location>
        <begin position="27"/>
        <end position="144"/>
    </location>
</feature>
<name>A0A553WBN4_9SPHN</name>
<dbReference type="AlphaFoldDB" id="A0A553WBN4"/>
<dbReference type="EMBL" id="VKKU01000002">
    <property type="protein sequence ID" value="TSB02105.1"/>
    <property type="molecule type" value="Genomic_DNA"/>
</dbReference>
<sequence length="144" mass="14670">MKQKLILAFCATAMVTLSGCASVSQAGQALWDWDIRGNKAAAPATGRAAPLIVPPDFALEPTAATAVRPTEANQEQVLEALFGGPAQRSAAERAITTTPGAAEMGIRSSVGDPQTTTVNKGSITRDIIAAPEGDGQTAQAVIPG</sequence>
<keyword evidence="3" id="KW-1185">Reference proteome</keyword>
<keyword evidence="1" id="KW-0732">Signal</keyword>
<comment type="caution">
    <text evidence="2">The sequence shown here is derived from an EMBL/GenBank/DDBJ whole genome shotgun (WGS) entry which is preliminary data.</text>
</comment>
<evidence type="ECO:0000256" key="1">
    <source>
        <dbReference type="SAM" id="SignalP"/>
    </source>
</evidence>
<proteinExistence type="predicted"/>
<dbReference type="Proteomes" id="UP000320160">
    <property type="component" value="Unassembled WGS sequence"/>
</dbReference>
<reference evidence="2 3" key="1">
    <citation type="submission" date="2019-07" db="EMBL/GenBank/DDBJ databases">
        <authorList>
            <person name="Park M."/>
        </authorList>
    </citation>
    <scope>NUCLEOTIDE SEQUENCE [LARGE SCALE GENOMIC DNA]</scope>
    <source>
        <strain evidence="2 3">KCTC32445</strain>
    </source>
</reference>
<organism evidence="2 3">
    <name type="scientific">Sphingorhabdus contaminans</name>
    <dbReference type="NCBI Taxonomy" id="1343899"/>
    <lineage>
        <taxon>Bacteria</taxon>
        <taxon>Pseudomonadati</taxon>
        <taxon>Pseudomonadota</taxon>
        <taxon>Alphaproteobacteria</taxon>
        <taxon>Sphingomonadales</taxon>
        <taxon>Sphingomonadaceae</taxon>
        <taxon>Sphingorhabdus</taxon>
    </lineage>
</organism>
<dbReference type="RefSeq" id="WP_143777323.1">
    <property type="nucleotide sequence ID" value="NZ_VKKU01000002.1"/>
</dbReference>
<gene>
    <name evidence="2" type="ORF">FOM92_13325</name>
</gene>
<accession>A0A553WBN4</accession>
<evidence type="ECO:0000313" key="2">
    <source>
        <dbReference type="EMBL" id="TSB02105.1"/>
    </source>
</evidence>